<feature type="coiled-coil region" evidence="1">
    <location>
        <begin position="652"/>
        <end position="686"/>
    </location>
</feature>
<dbReference type="SUPFAM" id="SSF52540">
    <property type="entry name" value="P-loop containing nucleoside triphosphate hydrolases"/>
    <property type="match status" value="1"/>
</dbReference>
<dbReference type="PANTHER" id="PTHR41259">
    <property type="entry name" value="DOUBLE-STRAND BREAK REPAIR RAD50 ATPASE, PUTATIVE-RELATED"/>
    <property type="match status" value="1"/>
</dbReference>
<dbReference type="InterPro" id="IPR038729">
    <property type="entry name" value="Rad50/SbcC_AAA"/>
</dbReference>
<dbReference type="Pfam" id="PF13476">
    <property type="entry name" value="AAA_23"/>
    <property type="match status" value="1"/>
</dbReference>
<evidence type="ECO:0000259" key="3">
    <source>
        <dbReference type="Pfam" id="PF13476"/>
    </source>
</evidence>
<feature type="domain" description="Rad50/SbcC-type AAA" evidence="3">
    <location>
        <begin position="7"/>
        <end position="149"/>
    </location>
</feature>
<feature type="coiled-coil region" evidence="1">
    <location>
        <begin position="217"/>
        <end position="351"/>
    </location>
</feature>
<protein>
    <submittedName>
        <fullName evidence="4">AAA family ATPase</fullName>
    </submittedName>
</protein>
<reference evidence="4" key="2">
    <citation type="submission" date="2021-04" db="EMBL/GenBank/DDBJ databases">
        <authorList>
            <person name="Gilroy R."/>
        </authorList>
    </citation>
    <scope>NUCLEOTIDE SEQUENCE</scope>
    <source>
        <strain evidence="4">CHK32-1732</strain>
    </source>
</reference>
<feature type="region of interest" description="Disordered" evidence="2">
    <location>
        <begin position="161"/>
        <end position="186"/>
    </location>
</feature>
<organism evidence="4 5">
    <name type="scientific">Candidatus Corynebacterium avicola</name>
    <dbReference type="NCBI Taxonomy" id="2838527"/>
    <lineage>
        <taxon>Bacteria</taxon>
        <taxon>Bacillati</taxon>
        <taxon>Actinomycetota</taxon>
        <taxon>Actinomycetes</taxon>
        <taxon>Mycobacteriales</taxon>
        <taxon>Corynebacteriaceae</taxon>
        <taxon>Corynebacterium</taxon>
    </lineage>
</organism>
<comment type="caution">
    <text evidence="4">The sequence shown here is derived from an EMBL/GenBank/DDBJ whole genome shotgun (WGS) entry which is preliminary data.</text>
</comment>
<feature type="region of interest" description="Disordered" evidence="2">
    <location>
        <begin position="588"/>
        <end position="611"/>
    </location>
</feature>
<dbReference type="GO" id="GO:0016887">
    <property type="term" value="F:ATP hydrolysis activity"/>
    <property type="evidence" value="ECO:0007669"/>
    <property type="project" value="InterPro"/>
</dbReference>
<dbReference type="GO" id="GO:0006302">
    <property type="term" value="P:double-strand break repair"/>
    <property type="evidence" value="ECO:0007669"/>
    <property type="project" value="InterPro"/>
</dbReference>
<dbReference type="EMBL" id="DXGC01000004">
    <property type="protein sequence ID" value="HIW90116.1"/>
    <property type="molecule type" value="Genomic_DNA"/>
</dbReference>
<dbReference type="Gene3D" id="3.40.50.300">
    <property type="entry name" value="P-loop containing nucleotide triphosphate hydrolases"/>
    <property type="match status" value="2"/>
</dbReference>
<evidence type="ECO:0000256" key="2">
    <source>
        <dbReference type="SAM" id="MobiDB-lite"/>
    </source>
</evidence>
<reference evidence="4" key="1">
    <citation type="journal article" date="2021" name="PeerJ">
        <title>Extensive microbial diversity within the chicken gut microbiome revealed by metagenomics and culture.</title>
        <authorList>
            <person name="Gilroy R."/>
            <person name="Ravi A."/>
            <person name="Getino M."/>
            <person name="Pursley I."/>
            <person name="Horton D.L."/>
            <person name="Alikhan N.F."/>
            <person name="Baker D."/>
            <person name="Gharbi K."/>
            <person name="Hall N."/>
            <person name="Watson M."/>
            <person name="Adriaenssens E.M."/>
            <person name="Foster-Nyarko E."/>
            <person name="Jarju S."/>
            <person name="Secka A."/>
            <person name="Antonio M."/>
            <person name="Oren A."/>
            <person name="Chaudhuri R.R."/>
            <person name="La Ragione R."/>
            <person name="Hildebrand F."/>
            <person name="Pallen M.J."/>
        </authorList>
    </citation>
    <scope>NUCLEOTIDE SEQUENCE</scope>
    <source>
        <strain evidence="4">CHK32-1732</strain>
    </source>
</reference>
<dbReference type="Proteomes" id="UP000824190">
    <property type="component" value="Unassembled WGS sequence"/>
</dbReference>
<keyword evidence="1" id="KW-0175">Coiled coil</keyword>
<name>A0A9D1RP54_9CORY</name>
<evidence type="ECO:0000256" key="1">
    <source>
        <dbReference type="SAM" id="Coils"/>
    </source>
</evidence>
<accession>A0A9D1RP54</accession>
<gene>
    <name evidence="4" type="ORF">H9870_00370</name>
</gene>
<proteinExistence type="predicted"/>
<evidence type="ECO:0000313" key="4">
    <source>
        <dbReference type="EMBL" id="HIW90116.1"/>
    </source>
</evidence>
<dbReference type="AlphaFoldDB" id="A0A9D1RP54"/>
<sequence length="941" mass="100394">MLKITSLTLDHVAGVAHATVTVPEKGVMVVHGPNERGKSTVLKALRLLLSDTRFSSGKREVRELKDVSADEPPTITAELTVGEQELRITKSYKQGSGRCELTVTAPRTENLTGREASDRFSEILSQEVDADLLDALTIEQGRSMEMLEAAGLGPLEQALVAAPGGDGADGSEGTEDEPASTGAHDGAAVADTTSLITRITKERERYFTPTGRPARELDAAQKAVAAAQAEYDEATARYGQAQGLIEELGRLRADKDDILRQQPEAEASAEKAEAELAAGREAHAVLERHRAAVAQATEVLEVAQQRLQVRTEKTAELTEAAEAVTAAAQQVDEATEAATQEKNQEAEVRAQWEQARRTTAVATAYVNYLTAERDSSRARLSRKELAAQHKAAAEIAERLTAAEATVAENPATPDAVAELHRLAADRRRAGGVRDAAATTVQISGPAEGRVTVDGEETELDGDELTVGVTARREFGLGDYRVSVTPALDLKDIDDDVARAQTALAKALDDLGAESIEQAEESAERRRLAVEQVTQLRLELGKATGGLSVAELETKARQLDIEVTDGAKAIDVARESVLTADPDQTVDGQSLPGMDTLRAGGDAGNAAEDAAGDADGDVDLAEIRRVGVESERLADRLRDELDAIAKAGAVFRLASSEADLERETERRERLDKALTQARSEISDADLQTSVDTARTTLDTARASLQDATSELGDGADGGAGLADLDVLEGLAAGATTRVERLRERAEAIGHEISRANGALGEHAGVAERLEEASTTLERVSRQHRSVRERATAADLLYTTVETARTDARQRYEAPFRESFEKLARTLYGRRVEFEFDEDLTVSRRILDGTSLATSQLSGGAQEQIAVLSRLAVADIIGGGEAVPIVIDDALGFSDAGRAQRMNLVLAQLAAEHQIIVLTCDPARFDSVPGAHPVSMDSLRAAV</sequence>
<evidence type="ECO:0000313" key="5">
    <source>
        <dbReference type="Proteomes" id="UP000824190"/>
    </source>
</evidence>
<dbReference type="PANTHER" id="PTHR41259:SF1">
    <property type="entry name" value="DOUBLE-STRAND BREAK REPAIR RAD50 ATPASE, PUTATIVE-RELATED"/>
    <property type="match status" value="1"/>
</dbReference>
<dbReference type="InterPro" id="IPR027417">
    <property type="entry name" value="P-loop_NTPase"/>
</dbReference>